<dbReference type="PANTHER" id="PTHR40076:SF1">
    <property type="entry name" value="MEMBRANE PROTEIN"/>
    <property type="match status" value="1"/>
</dbReference>
<feature type="transmembrane region" description="Helical" evidence="1">
    <location>
        <begin position="20"/>
        <end position="38"/>
    </location>
</feature>
<dbReference type="RefSeq" id="WP_160195886.1">
    <property type="nucleotide sequence ID" value="NZ_QXXA01000001.1"/>
</dbReference>
<evidence type="ECO:0000256" key="1">
    <source>
        <dbReference type="SAM" id="Phobius"/>
    </source>
</evidence>
<dbReference type="Pfam" id="PF06161">
    <property type="entry name" value="DUF975"/>
    <property type="match status" value="1"/>
</dbReference>
<protein>
    <submittedName>
        <fullName evidence="2">DUF975 family protein</fullName>
    </submittedName>
</protein>
<dbReference type="PANTHER" id="PTHR40076">
    <property type="entry name" value="MEMBRANE PROTEIN-RELATED"/>
    <property type="match status" value="1"/>
</dbReference>
<gene>
    <name evidence="2" type="ORF">D3Z33_00715</name>
</gene>
<sequence>MWSRSELKLNAKAVLKKSYWKAFIVSIVIALAGGNGWFSGGGSGGATSGSNEFSNNTNSIPSEIFPEIIFIILFVALSVIAVVMIFRIFLGYPLEVGGKRYFVSSTEYEFNMNYLGYIFEKGIYLDTIKTMLLRGVYNFLWYLLLIIPGIIKGYSYSMVPYILSDNPNIGAKRAIELSQDMTRGHKFDMFILDLSFIGWYLLGVLLFIVGIFFVFPYVNATYAELYKVLREYAIAKNYTTEMELNIDNLIEQ</sequence>
<feature type="transmembrane region" description="Helical" evidence="1">
    <location>
        <begin position="139"/>
        <end position="163"/>
    </location>
</feature>
<dbReference type="Proteomes" id="UP000467132">
    <property type="component" value="Unassembled WGS sequence"/>
</dbReference>
<dbReference type="AlphaFoldDB" id="A0A845QS66"/>
<proteinExistence type="predicted"/>
<feature type="transmembrane region" description="Helical" evidence="1">
    <location>
        <begin position="197"/>
        <end position="218"/>
    </location>
</feature>
<evidence type="ECO:0000313" key="3">
    <source>
        <dbReference type="Proteomes" id="UP000467132"/>
    </source>
</evidence>
<keyword evidence="1" id="KW-1133">Transmembrane helix</keyword>
<dbReference type="OrthoDB" id="9784844at2"/>
<reference evidence="2 3" key="1">
    <citation type="submission" date="2018-08" db="EMBL/GenBank/DDBJ databases">
        <title>Murine metabolic-syndrome-specific gut microbial biobank.</title>
        <authorList>
            <person name="Liu C."/>
        </authorList>
    </citation>
    <scope>NUCLEOTIDE SEQUENCE [LARGE SCALE GENOMIC DNA]</scope>
    <source>
        <strain evidence="2 3">583</strain>
    </source>
</reference>
<dbReference type="EMBL" id="QXXA01000001">
    <property type="protein sequence ID" value="NBI05375.1"/>
    <property type="molecule type" value="Genomic_DNA"/>
</dbReference>
<keyword evidence="1" id="KW-0472">Membrane</keyword>
<name>A0A845QS66_9CLOT</name>
<organism evidence="2 3">
    <name type="scientific">Senegalia massiliensis</name>
    <dbReference type="NCBI Taxonomy" id="1720316"/>
    <lineage>
        <taxon>Bacteria</taxon>
        <taxon>Bacillati</taxon>
        <taxon>Bacillota</taxon>
        <taxon>Clostridia</taxon>
        <taxon>Eubacteriales</taxon>
        <taxon>Clostridiaceae</taxon>
        <taxon>Senegalia</taxon>
    </lineage>
</organism>
<accession>A0A845QS66</accession>
<keyword evidence="1" id="KW-0812">Transmembrane</keyword>
<feature type="transmembrane region" description="Helical" evidence="1">
    <location>
        <begin position="68"/>
        <end position="90"/>
    </location>
</feature>
<dbReference type="InterPro" id="IPR010380">
    <property type="entry name" value="DUF975"/>
</dbReference>
<evidence type="ECO:0000313" key="2">
    <source>
        <dbReference type="EMBL" id="NBI05375.1"/>
    </source>
</evidence>
<comment type="caution">
    <text evidence="2">The sequence shown here is derived from an EMBL/GenBank/DDBJ whole genome shotgun (WGS) entry which is preliminary data.</text>
</comment>
<keyword evidence="3" id="KW-1185">Reference proteome</keyword>